<sequence length="78" mass="9379">MSEIFYTYNEIQREKANLLLKNFMFEMIEQKDYGWKEDGRKMTHDEIKAMIEDKLGCLEDSQFDVLIEKIVNAVFDTF</sequence>
<dbReference type="KEGG" id="fnf:BSQ88_07775"/>
<protein>
    <submittedName>
        <fullName evidence="1">Uncharacterized protein</fullName>
    </submittedName>
</protein>
<dbReference type="EMBL" id="LVEA01000107">
    <property type="protein sequence ID" value="KYL00477.1"/>
    <property type="molecule type" value="Genomic_DNA"/>
</dbReference>
<proteinExistence type="predicted"/>
<name>A0A162IGL5_9FUSO</name>
<dbReference type="GeneID" id="75076325"/>
<gene>
    <name evidence="1" type="ORF">A2J07_08245</name>
</gene>
<dbReference type="Proteomes" id="UP000075816">
    <property type="component" value="Unassembled WGS sequence"/>
</dbReference>
<dbReference type="RefSeq" id="WP_062623832.1">
    <property type="nucleotide sequence ID" value="NZ_CAXOUE010000018.1"/>
</dbReference>
<reference evidence="1 2" key="1">
    <citation type="submission" date="2016-03" db="EMBL/GenBank/DDBJ databases">
        <title>Comparative genomics of human isolates of Fusobacterium necrophorum.</title>
        <authorList>
            <person name="Jensen A."/>
            <person name="Bank S."/>
            <person name="Andersen P.S."/>
            <person name="Kristensen L.H."/>
            <person name="Prag J."/>
        </authorList>
    </citation>
    <scope>NUCLEOTIDE SEQUENCE [LARGE SCALE GENOMIC DNA]</scope>
    <source>
        <strain evidence="1 2">LS_1264</strain>
    </source>
</reference>
<accession>A0A162IGL5</accession>
<comment type="caution">
    <text evidence="1">The sequence shown here is derived from an EMBL/GenBank/DDBJ whole genome shotgun (WGS) entry which is preliminary data.</text>
</comment>
<dbReference type="AlphaFoldDB" id="A0A162IGL5"/>
<organism evidence="1 2">
    <name type="scientific">Fusobacterium necrophorum subsp. funduliforme</name>
    <dbReference type="NCBI Taxonomy" id="143387"/>
    <lineage>
        <taxon>Bacteria</taxon>
        <taxon>Fusobacteriati</taxon>
        <taxon>Fusobacteriota</taxon>
        <taxon>Fusobacteriia</taxon>
        <taxon>Fusobacteriales</taxon>
        <taxon>Fusobacteriaceae</taxon>
        <taxon>Fusobacterium</taxon>
    </lineage>
</organism>
<evidence type="ECO:0000313" key="1">
    <source>
        <dbReference type="EMBL" id="KYL00477.1"/>
    </source>
</evidence>
<evidence type="ECO:0000313" key="2">
    <source>
        <dbReference type="Proteomes" id="UP000075816"/>
    </source>
</evidence>